<comment type="caution">
    <text evidence="2">The sequence shown here is derived from an EMBL/GenBank/DDBJ whole genome shotgun (WGS) entry which is preliminary data.</text>
</comment>
<proteinExistence type="predicted"/>
<dbReference type="InterPro" id="IPR045584">
    <property type="entry name" value="Pilin-like"/>
</dbReference>
<organism evidence="2 3">
    <name type="scientific">Thalassolituus marinus</name>
    <dbReference type="NCBI Taxonomy" id="671053"/>
    <lineage>
        <taxon>Bacteria</taxon>
        <taxon>Pseudomonadati</taxon>
        <taxon>Pseudomonadota</taxon>
        <taxon>Gammaproteobacteria</taxon>
        <taxon>Oceanospirillales</taxon>
        <taxon>Oceanospirillaceae</taxon>
        <taxon>Thalassolituus</taxon>
    </lineage>
</organism>
<keyword evidence="1" id="KW-0472">Membrane</keyword>
<dbReference type="SUPFAM" id="SSF54523">
    <property type="entry name" value="Pili subunits"/>
    <property type="match status" value="1"/>
</dbReference>
<keyword evidence="1" id="KW-1133">Transmembrane helix</keyword>
<keyword evidence="1" id="KW-0812">Transmembrane</keyword>
<keyword evidence="3" id="KW-1185">Reference proteome</keyword>
<evidence type="ECO:0000313" key="2">
    <source>
        <dbReference type="EMBL" id="MCA6064258.1"/>
    </source>
</evidence>
<feature type="transmembrane region" description="Helical" evidence="1">
    <location>
        <begin position="23"/>
        <end position="43"/>
    </location>
</feature>
<dbReference type="EMBL" id="JAEDAH010000058">
    <property type="protein sequence ID" value="MCA6064258.1"/>
    <property type="molecule type" value="Genomic_DNA"/>
</dbReference>
<name>A0ABS7ZRB6_9GAMM</name>
<reference evidence="2 3" key="1">
    <citation type="submission" date="2020-12" db="EMBL/GenBank/DDBJ databases">
        <title>Novel Thalassolituus-related marine hydrocarbonoclastic bacteria mediated algae-derived hydrocarbons mineralization in twilight zone of the northern South China Sea.</title>
        <authorList>
            <person name="Dong C."/>
        </authorList>
    </citation>
    <scope>NUCLEOTIDE SEQUENCE [LARGE SCALE GENOMIC DNA]</scope>
    <source>
        <strain evidence="2 3">IMCC1826</strain>
    </source>
</reference>
<dbReference type="RefSeq" id="WP_225675050.1">
    <property type="nucleotide sequence ID" value="NZ_JAEDAH010000058.1"/>
</dbReference>
<protein>
    <submittedName>
        <fullName evidence="2">Type II secretion system protein</fullName>
    </submittedName>
</protein>
<evidence type="ECO:0000313" key="3">
    <source>
        <dbReference type="Proteomes" id="UP000714380"/>
    </source>
</evidence>
<gene>
    <name evidence="2" type="ORF">I9W95_11635</name>
</gene>
<evidence type="ECO:0000256" key="1">
    <source>
        <dbReference type="SAM" id="Phobius"/>
    </source>
</evidence>
<accession>A0ABS7ZRB6</accession>
<sequence length="185" mass="20406">MVFNRASHCAEMRLKAMSGYSNLQLVIAVVILALMMSFLLVFFSRLLSEAERIQVQATSMSLRAAVLASHEAWIAKGQPASLVNVYGDGVVLQMTDNGWPQSVFRQNSDGSLQQPVNAQAACKQLWQLLLRDGALPADETSAGMYDVQTLSQGCLYQFNDPHGRLDSPAIIEYSMANGRVNFTFR</sequence>
<dbReference type="Proteomes" id="UP000714380">
    <property type="component" value="Unassembled WGS sequence"/>
</dbReference>